<name>A0A8T8E1Z0_9EURY</name>
<dbReference type="RefSeq" id="WP_204747966.1">
    <property type="nucleotide sequence ID" value="NZ_CP069188.1"/>
</dbReference>
<protein>
    <submittedName>
        <fullName evidence="2">Uncharacterized protein</fullName>
    </submittedName>
</protein>
<dbReference type="GeneID" id="62873582"/>
<gene>
    <name evidence="2" type="ORF">JMJ58_00620</name>
</gene>
<accession>A0A8T8E1Z0</accession>
<dbReference type="OrthoDB" id="380977at2157"/>
<keyword evidence="3" id="KW-1185">Reference proteome</keyword>
<reference evidence="2 3" key="1">
    <citation type="submission" date="2021-01" db="EMBL/GenBank/DDBJ databases">
        <title>Genome Sequence and Methylation Pattern of Haloterrigena salifodinae BOL5-1, An Extremely Halophilic Archaeon from a Bolivian Salt Mine.</title>
        <authorList>
            <person name="DasSarma P."/>
            <person name="Anton B.P."/>
            <person name="DasSarma S.L."/>
            <person name="von Ehrenheim H.A.L."/>
            <person name="Martinez F.L."/>
            <person name="Guzman D."/>
            <person name="Roberts R.J."/>
            <person name="DasSarma S."/>
        </authorList>
    </citation>
    <scope>NUCLEOTIDE SEQUENCE [LARGE SCALE GENOMIC DNA]</scope>
    <source>
        <strain evidence="2 3">BOL5-1</strain>
    </source>
</reference>
<dbReference type="Proteomes" id="UP000637819">
    <property type="component" value="Chromosome"/>
</dbReference>
<feature type="region of interest" description="Disordered" evidence="1">
    <location>
        <begin position="18"/>
        <end position="56"/>
    </location>
</feature>
<organism evidence="2 3">
    <name type="scientific">Haloterrigena salifodinae</name>
    <dbReference type="NCBI Taxonomy" id="2675099"/>
    <lineage>
        <taxon>Archaea</taxon>
        <taxon>Methanobacteriati</taxon>
        <taxon>Methanobacteriota</taxon>
        <taxon>Stenosarchaea group</taxon>
        <taxon>Halobacteria</taxon>
        <taxon>Halobacteriales</taxon>
        <taxon>Natrialbaceae</taxon>
        <taxon>Haloterrigena</taxon>
    </lineage>
</organism>
<evidence type="ECO:0000313" key="3">
    <source>
        <dbReference type="Proteomes" id="UP000637819"/>
    </source>
</evidence>
<evidence type="ECO:0000313" key="2">
    <source>
        <dbReference type="EMBL" id="QRV15440.1"/>
    </source>
</evidence>
<dbReference type="EMBL" id="CP069188">
    <property type="protein sequence ID" value="QRV15440.1"/>
    <property type="molecule type" value="Genomic_DNA"/>
</dbReference>
<evidence type="ECO:0000256" key="1">
    <source>
        <dbReference type="SAM" id="MobiDB-lite"/>
    </source>
</evidence>
<proteinExistence type="predicted"/>
<feature type="region of interest" description="Disordered" evidence="1">
    <location>
        <begin position="169"/>
        <end position="188"/>
    </location>
</feature>
<dbReference type="PROSITE" id="PS51257">
    <property type="entry name" value="PROKAR_LIPOPROTEIN"/>
    <property type="match status" value="1"/>
</dbReference>
<dbReference type="AlphaFoldDB" id="A0A8T8E1Z0"/>
<sequence>MNRRTLLVGTGTTIAASLAGCTADGDSNADENKPENGEEDSDEKNQPSEEVREEIDDSLDEAYSHLAAANEEFETQADISFETDPKDQLSTSGIKTALENSESELDDIDEENASDEQIERLENGKLALSIFNNLLSAVTELNDAFGAWSTADSYYDNDRYSDGAEQLESATEHFRDAESTTNNARDSWDELNSEYFEESDVELATKKDDLEHLEKTCDAFARFSEAIVDLYLGMDDFSEGSEYVDQERFIAAKNAFKDASDSFRQTNQQFRDAETAVPQEYRSEFIDSTCMTDALIEASDLMATGSEAAAAGNYNRASTYYEEANTALDTSCGDTV</sequence>
<dbReference type="KEGG" id="hsal:JMJ58_00620"/>